<comment type="caution">
    <text evidence="1">The sequence shown here is derived from an EMBL/GenBank/DDBJ whole genome shotgun (WGS) entry which is preliminary data.</text>
</comment>
<proteinExistence type="predicted"/>
<dbReference type="EMBL" id="JAOWKY010000005">
    <property type="protein sequence ID" value="MCV2870227.1"/>
    <property type="molecule type" value="Genomic_DNA"/>
</dbReference>
<gene>
    <name evidence="1" type="ORF">OEW28_16495</name>
</gene>
<reference evidence="1 2" key="1">
    <citation type="submission" date="2022-10" db="EMBL/GenBank/DDBJ databases">
        <title>Defluviimonas sp. nov., isolated from ocean surface water.</title>
        <authorList>
            <person name="He W."/>
            <person name="Wang L."/>
            <person name="Zhang D.-F."/>
        </authorList>
    </citation>
    <scope>NUCLEOTIDE SEQUENCE [LARGE SCALE GENOMIC DNA]</scope>
    <source>
        <strain evidence="1 2">WL0002</strain>
    </source>
</reference>
<evidence type="ECO:0000313" key="1">
    <source>
        <dbReference type="EMBL" id="MCV2870227.1"/>
    </source>
</evidence>
<protein>
    <submittedName>
        <fullName evidence="1">Uncharacterized protein</fullName>
    </submittedName>
</protein>
<evidence type="ECO:0000313" key="2">
    <source>
        <dbReference type="Proteomes" id="UP001652542"/>
    </source>
</evidence>
<dbReference type="RefSeq" id="WP_263735903.1">
    <property type="nucleotide sequence ID" value="NZ_JAOWKY010000005.1"/>
</dbReference>
<sequence>MPLTAKQSAFVSAYLGVPVPKPGQERVAPARPEGAGRVSFVELQKLRLSWDKCRKDVIRQVDSLEAKIVAHFKDAEDAREVAETATKLQSVLENIDESLLDTLDAALNADDPKERADLQREAGAITRDYIALLDSDPILLMIDDNPFQTTTVRAALRVALNDLRGVLG</sequence>
<name>A0ABT2ZGF9_9RHOB</name>
<keyword evidence="2" id="KW-1185">Reference proteome</keyword>
<dbReference type="Proteomes" id="UP001652542">
    <property type="component" value="Unassembled WGS sequence"/>
</dbReference>
<accession>A0ABT2ZGF9</accession>
<organism evidence="1 2">
    <name type="scientific">Albidovulum marisflavi</name>
    <dbReference type="NCBI Taxonomy" id="2984159"/>
    <lineage>
        <taxon>Bacteria</taxon>
        <taxon>Pseudomonadati</taxon>
        <taxon>Pseudomonadota</taxon>
        <taxon>Alphaproteobacteria</taxon>
        <taxon>Rhodobacterales</taxon>
        <taxon>Paracoccaceae</taxon>
        <taxon>Albidovulum</taxon>
    </lineage>
</organism>